<dbReference type="AlphaFoldDB" id="A0A5M3XC36"/>
<dbReference type="InterPro" id="IPR019734">
    <property type="entry name" value="TPR_rpt"/>
</dbReference>
<dbReference type="SUPFAM" id="SSF48452">
    <property type="entry name" value="TPR-like"/>
    <property type="match status" value="1"/>
</dbReference>
<reference evidence="2 3" key="1">
    <citation type="submission" date="2019-10" db="EMBL/GenBank/DDBJ databases">
        <title>Whole genome shotgun sequence of Acrocarpospora pleiomorpha NBRC 16267.</title>
        <authorList>
            <person name="Ichikawa N."/>
            <person name="Kimura A."/>
            <person name="Kitahashi Y."/>
            <person name="Komaki H."/>
            <person name="Oguchi A."/>
        </authorList>
    </citation>
    <scope>NUCLEOTIDE SEQUENCE [LARGE SCALE GENOMIC DNA]</scope>
    <source>
        <strain evidence="2 3">NBRC 16267</strain>
    </source>
</reference>
<proteinExistence type="predicted"/>
<dbReference type="SUPFAM" id="SSF52540">
    <property type="entry name" value="P-loop containing nucleoside triphosphate hydrolases"/>
    <property type="match status" value="1"/>
</dbReference>
<feature type="domain" description="Novel STAND NTPase 1" evidence="1">
    <location>
        <begin position="20"/>
        <end position="254"/>
    </location>
</feature>
<organism evidence="2 3">
    <name type="scientific">Acrocarpospora pleiomorpha</name>
    <dbReference type="NCBI Taxonomy" id="90975"/>
    <lineage>
        <taxon>Bacteria</taxon>
        <taxon>Bacillati</taxon>
        <taxon>Actinomycetota</taxon>
        <taxon>Actinomycetes</taxon>
        <taxon>Streptosporangiales</taxon>
        <taxon>Streptosporangiaceae</taxon>
        <taxon>Acrocarpospora</taxon>
    </lineage>
</organism>
<keyword evidence="3" id="KW-1185">Reference proteome</keyword>
<dbReference type="SMART" id="SM00028">
    <property type="entry name" value="TPR"/>
    <property type="match status" value="3"/>
</dbReference>
<comment type="caution">
    <text evidence="2">The sequence shown here is derived from an EMBL/GenBank/DDBJ whole genome shotgun (WGS) entry which is preliminary data.</text>
</comment>
<sequence>MSEDWPMTAISAASRPRRGPFIGPRPFDARDGMLFFGRTGEISELTRMWQGNRLTILHSDAGTGKTSLLRAGVVPELRSWNTRVLPIGQATLPPVWPTAALSDHNPYVFALLSSWTIDQSPVRVAGLSVDDFLRKELGIDKYGQPAPTLAAVDQAETFLRESAGHEYHRCRFLDELFEALMQRSNLRLLLSVRTDYLDQLLRIVKGFGGLPYAEFALQPFKLDDAANIVRKSVEATSGGMVPDRVNEMLDELSKVRDGAGKERERTFTIDPQLLQVAGIRLWGDPAAQGHLADTRPEVAVDQALRDFCTRTLAEIAADHELSPDSFNGWLRQAILTIDGMGPSSSAGVTAAVVHSLEDRHLFRTPQQEGLRVHEPRQPQLLGPLLWASTAPWPAVPPDPADRLHAAVQALSDGEPDRARRLAIGAASACPPQATRTRAEIESLFGNIAYEQDLLNQAIAYYRAAARIFEAIGDSTAVGWLLVAVGRIALKQGRESSAIEDLRAAVNRAPHDLIVQTVLGQALWQAGESQAALAVLNGVLDRQGDTPEARRTRGEILADLGNAELALRDIRQLRSHRIGSSTRAAHALALATLALTDVAVRELDDVLTEGEDSGPVLLRAARVRKLAGDGDEAARLAERAILALHPPLPIHQRRAAVHLLEDP</sequence>
<protein>
    <recommendedName>
        <fullName evidence="1">Novel STAND NTPase 1 domain-containing protein</fullName>
    </recommendedName>
</protein>
<dbReference type="Gene3D" id="1.25.40.10">
    <property type="entry name" value="Tetratricopeptide repeat domain"/>
    <property type="match status" value="1"/>
</dbReference>
<accession>A0A5M3XC36</accession>
<evidence type="ECO:0000313" key="2">
    <source>
        <dbReference type="EMBL" id="GES18734.1"/>
    </source>
</evidence>
<evidence type="ECO:0000313" key="3">
    <source>
        <dbReference type="Proteomes" id="UP000377595"/>
    </source>
</evidence>
<name>A0A5M3XC36_9ACTN</name>
<dbReference type="Pfam" id="PF20703">
    <property type="entry name" value="nSTAND1"/>
    <property type="match status" value="1"/>
</dbReference>
<dbReference type="InterPro" id="IPR011990">
    <property type="entry name" value="TPR-like_helical_dom_sf"/>
</dbReference>
<dbReference type="Pfam" id="PF13424">
    <property type="entry name" value="TPR_12"/>
    <property type="match status" value="1"/>
</dbReference>
<dbReference type="Proteomes" id="UP000377595">
    <property type="component" value="Unassembled WGS sequence"/>
</dbReference>
<dbReference type="InterPro" id="IPR027417">
    <property type="entry name" value="P-loop_NTPase"/>
</dbReference>
<dbReference type="InterPro" id="IPR049052">
    <property type="entry name" value="nSTAND1"/>
</dbReference>
<dbReference type="EMBL" id="BLAF01000008">
    <property type="protein sequence ID" value="GES18734.1"/>
    <property type="molecule type" value="Genomic_DNA"/>
</dbReference>
<evidence type="ECO:0000259" key="1">
    <source>
        <dbReference type="Pfam" id="PF20703"/>
    </source>
</evidence>
<gene>
    <name evidence="2" type="ORF">Aple_016290</name>
</gene>